<dbReference type="InterPro" id="IPR007278">
    <property type="entry name" value="DUF397"/>
</dbReference>
<keyword evidence="3" id="KW-1185">Reference proteome</keyword>
<proteinExistence type="predicted"/>
<dbReference type="AlphaFoldDB" id="A0A6L6WY34"/>
<reference evidence="2 3" key="1">
    <citation type="submission" date="2019-11" db="EMBL/GenBank/DDBJ databases">
        <title>Streptomyces typhae sp. nov., a novel endophytic actinomycete isolated from the root of cattail pollen (Typha angustifolia L.).</title>
        <authorList>
            <person name="Peng C."/>
        </authorList>
    </citation>
    <scope>NUCLEOTIDE SEQUENCE [LARGE SCALE GENOMIC DNA]</scope>
    <source>
        <strain evidence="3">p1417</strain>
    </source>
</reference>
<evidence type="ECO:0000313" key="2">
    <source>
        <dbReference type="EMBL" id="MVO86404.1"/>
    </source>
</evidence>
<name>A0A6L6WY34_9ACTN</name>
<organism evidence="2 3">
    <name type="scientific">Streptomyces typhae</name>
    <dbReference type="NCBI Taxonomy" id="2681492"/>
    <lineage>
        <taxon>Bacteria</taxon>
        <taxon>Bacillati</taxon>
        <taxon>Actinomycetota</taxon>
        <taxon>Actinomycetes</taxon>
        <taxon>Kitasatosporales</taxon>
        <taxon>Streptomycetaceae</taxon>
        <taxon>Streptomyces</taxon>
    </lineage>
</organism>
<feature type="domain" description="DUF397" evidence="1">
    <location>
        <begin position="50"/>
        <end position="97"/>
    </location>
</feature>
<sequence length="104" mass="10924">MGGSTALDWYKSSYSGSEGGACLEAAYQWHKSSYSSGEGGACLEVTRNCRKSSHSGSDGGNCVQVAATVATVHIRDSKNPRGAHLIISPATWTAFLTLPQETRG</sequence>
<accession>A0A6L6WY34</accession>
<dbReference type="EMBL" id="WPNZ01000008">
    <property type="protein sequence ID" value="MVO86404.1"/>
    <property type="molecule type" value="Genomic_DNA"/>
</dbReference>
<evidence type="ECO:0000259" key="1">
    <source>
        <dbReference type="Pfam" id="PF04149"/>
    </source>
</evidence>
<dbReference type="RefSeq" id="WP_157166230.1">
    <property type="nucleotide sequence ID" value="NZ_WPNZ01000008.1"/>
</dbReference>
<evidence type="ECO:0000313" key="3">
    <source>
        <dbReference type="Proteomes" id="UP000483802"/>
    </source>
</evidence>
<dbReference type="Pfam" id="PF04149">
    <property type="entry name" value="DUF397"/>
    <property type="match status" value="2"/>
</dbReference>
<protein>
    <submittedName>
        <fullName evidence="2">DUF397 domain-containing protein</fullName>
    </submittedName>
</protein>
<dbReference type="Proteomes" id="UP000483802">
    <property type="component" value="Unassembled WGS sequence"/>
</dbReference>
<gene>
    <name evidence="2" type="ORF">GPA10_16960</name>
</gene>
<comment type="caution">
    <text evidence="2">The sequence shown here is derived from an EMBL/GenBank/DDBJ whole genome shotgun (WGS) entry which is preliminary data.</text>
</comment>
<feature type="domain" description="DUF397" evidence="1">
    <location>
        <begin position="28"/>
        <end position="45"/>
    </location>
</feature>